<keyword evidence="10" id="KW-1185">Reference proteome</keyword>
<feature type="compositionally biased region" description="Acidic residues" evidence="7">
    <location>
        <begin position="193"/>
        <end position="203"/>
    </location>
</feature>
<keyword evidence="5" id="KW-0539">Nucleus</keyword>
<evidence type="ECO:0000313" key="9">
    <source>
        <dbReference type="EMBL" id="KAF2219811.1"/>
    </source>
</evidence>
<evidence type="ECO:0000256" key="4">
    <source>
        <dbReference type="ARBA" id="ARBA00022833"/>
    </source>
</evidence>
<dbReference type="SMART" id="SM00249">
    <property type="entry name" value="PHD"/>
    <property type="match status" value="1"/>
</dbReference>
<dbReference type="Pfam" id="PF00628">
    <property type="entry name" value="PHD"/>
    <property type="match status" value="1"/>
</dbReference>
<evidence type="ECO:0000259" key="8">
    <source>
        <dbReference type="PROSITE" id="PS50016"/>
    </source>
</evidence>
<dbReference type="GO" id="GO:0008270">
    <property type="term" value="F:zinc ion binding"/>
    <property type="evidence" value="ECO:0007669"/>
    <property type="project" value="UniProtKB-KW"/>
</dbReference>
<evidence type="ECO:0000256" key="1">
    <source>
        <dbReference type="ARBA" id="ARBA00004123"/>
    </source>
</evidence>
<dbReference type="SUPFAM" id="SSF57903">
    <property type="entry name" value="FYVE/PHD zinc finger"/>
    <property type="match status" value="1"/>
</dbReference>
<keyword evidence="2" id="KW-0479">Metal-binding</keyword>
<dbReference type="Proteomes" id="UP000799538">
    <property type="component" value="Unassembled WGS sequence"/>
</dbReference>
<feature type="compositionally biased region" description="Basic and acidic residues" evidence="7">
    <location>
        <begin position="557"/>
        <end position="569"/>
    </location>
</feature>
<evidence type="ECO:0000256" key="5">
    <source>
        <dbReference type="ARBA" id="ARBA00023242"/>
    </source>
</evidence>
<feature type="compositionally biased region" description="Basic residues" evidence="7">
    <location>
        <begin position="127"/>
        <end position="149"/>
    </location>
</feature>
<dbReference type="AlphaFoldDB" id="A0A6A6G270"/>
<evidence type="ECO:0000313" key="10">
    <source>
        <dbReference type="Proteomes" id="UP000799538"/>
    </source>
</evidence>
<feature type="domain" description="PHD-type" evidence="8">
    <location>
        <begin position="205"/>
        <end position="256"/>
    </location>
</feature>
<feature type="region of interest" description="Disordered" evidence="7">
    <location>
        <begin position="557"/>
        <end position="612"/>
    </location>
</feature>
<name>A0A6A6G270_9PEZI</name>
<feature type="compositionally biased region" description="Polar residues" evidence="7">
    <location>
        <begin position="70"/>
        <end position="83"/>
    </location>
</feature>
<evidence type="ECO:0000256" key="6">
    <source>
        <dbReference type="PROSITE-ProRule" id="PRU00146"/>
    </source>
</evidence>
<dbReference type="GO" id="GO:0048188">
    <property type="term" value="C:Set1C/COMPASS complex"/>
    <property type="evidence" value="ECO:0007669"/>
    <property type="project" value="InterPro"/>
</dbReference>
<feature type="region of interest" description="Disordered" evidence="7">
    <location>
        <begin position="308"/>
        <end position="333"/>
    </location>
</feature>
<keyword evidence="4" id="KW-0862">Zinc</keyword>
<feature type="region of interest" description="Disordered" evidence="7">
    <location>
        <begin position="359"/>
        <end position="385"/>
    </location>
</feature>
<keyword evidence="3 6" id="KW-0863">Zinc-finger</keyword>
<evidence type="ECO:0000256" key="3">
    <source>
        <dbReference type="ARBA" id="ARBA00022771"/>
    </source>
</evidence>
<dbReference type="InterPro" id="IPR019787">
    <property type="entry name" value="Znf_PHD-finger"/>
</dbReference>
<gene>
    <name evidence="9" type="ORF">BDZ85DRAFT_205576</name>
</gene>
<evidence type="ECO:0000256" key="2">
    <source>
        <dbReference type="ARBA" id="ARBA00022723"/>
    </source>
</evidence>
<feature type="compositionally biased region" description="Gly residues" evidence="7">
    <location>
        <begin position="571"/>
        <end position="580"/>
    </location>
</feature>
<dbReference type="PANTHER" id="PTHR46174">
    <property type="entry name" value="CXXC-TYPE ZINC FINGER PROTEIN 1"/>
    <property type="match status" value="1"/>
</dbReference>
<dbReference type="GO" id="GO:0045893">
    <property type="term" value="P:positive regulation of DNA-templated transcription"/>
    <property type="evidence" value="ECO:0007669"/>
    <property type="project" value="TreeGrafter"/>
</dbReference>
<dbReference type="InterPro" id="IPR001965">
    <property type="entry name" value="Znf_PHD"/>
</dbReference>
<feature type="compositionally biased region" description="Polar residues" evidence="7">
    <location>
        <begin position="39"/>
        <end position="50"/>
    </location>
</feature>
<dbReference type="Gene3D" id="3.30.40.10">
    <property type="entry name" value="Zinc/RING finger domain, C3HC4 (zinc finger)"/>
    <property type="match status" value="1"/>
</dbReference>
<feature type="region of interest" description="Disordered" evidence="7">
    <location>
        <begin position="1"/>
        <end position="203"/>
    </location>
</feature>
<proteinExistence type="predicted"/>
<feature type="compositionally biased region" description="Polar residues" evidence="7">
    <location>
        <begin position="170"/>
        <end position="186"/>
    </location>
</feature>
<accession>A0A6A6G270</accession>
<dbReference type="InterPro" id="IPR019786">
    <property type="entry name" value="Zinc_finger_PHD-type_CS"/>
</dbReference>
<feature type="compositionally biased region" description="Low complexity" evidence="7">
    <location>
        <begin position="590"/>
        <end position="612"/>
    </location>
</feature>
<dbReference type="InterPro" id="IPR013083">
    <property type="entry name" value="Znf_RING/FYVE/PHD"/>
</dbReference>
<dbReference type="OrthoDB" id="436852at2759"/>
<dbReference type="PROSITE" id="PS01359">
    <property type="entry name" value="ZF_PHD_1"/>
    <property type="match status" value="1"/>
</dbReference>
<evidence type="ECO:0000256" key="7">
    <source>
        <dbReference type="SAM" id="MobiDB-lite"/>
    </source>
</evidence>
<reference evidence="10" key="1">
    <citation type="journal article" date="2020" name="Stud. Mycol.">
        <title>101 Dothideomycetes genomes: A test case for predicting lifestyles and emergence of pathogens.</title>
        <authorList>
            <person name="Haridas S."/>
            <person name="Albert R."/>
            <person name="Binder M."/>
            <person name="Bloem J."/>
            <person name="LaButti K."/>
            <person name="Salamov A."/>
            <person name="Andreopoulos B."/>
            <person name="Baker S."/>
            <person name="Barry K."/>
            <person name="Bills G."/>
            <person name="Bluhm B."/>
            <person name="Cannon C."/>
            <person name="Castanera R."/>
            <person name="Culley D."/>
            <person name="Daum C."/>
            <person name="Ezra D."/>
            <person name="Gonzalez J."/>
            <person name="Henrissat B."/>
            <person name="Kuo A."/>
            <person name="Liang C."/>
            <person name="Lipzen A."/>
            <person name="Lutzoni F."/>
            <person name="Magnuson J."/>
            <person name="Mondo S."/>
            <person name="Nolan M."/>
            <person name="Ohm R."/>
            <person name="Pangilinan J."/>
            <person name="Park H.-J."/>
            <person name="Ramirez L."/>
            <person name="Alfaro M."/>
            <person name="Sun H."/>
            <person name="Tritt A."/>
            <person name="Yoshinaga Y."/>
            <person name="Zwiers L.-H."/>
            <person name="Turgeon B."/>
            <person name="Goodwin S."/>
            <person name="Spatafora J."/>
            <person name="Crous P."/>
            <person name="Grigoriev I."/>
        </authorList>
    </citation>
    <scope>NUCLEOTIDE SEQUENCE [LARGE SCALE GENOMIC DNA]</scope>
    <source>
        <strain evidence="10">CECT 20119</strain>
    </source>
</reference>
<dbReference type="PANTHER" id="PTHR46174:SF1">
    <property type="entry name" value="CXXC-TYPE ZINC FINGER PROTEIN 1"/>
    <property type="match status" value="1"/>
</dbReference>
<sequence length="612" mass="66356">MSSPTLHHYHMSSRSPEQTRRASVIDNPDPTFKLPPLQHNLSPTISQQQPSRPPLYQESPTPSLEERRTSTTPIKSEAPSSIRDSIPAFVPVSQIKKESSMTSTPLREESIPMPSTEDSASGEARGVKRPAPKTKKGVAKKGPPAKKQKIGTNGDTKTKSKPKSAVKRSGNGTPLDSSPAPRSSGSPEFRESDGEEEEAGSPDDGEYCICRKGDNGTFMIGCDGKCDDWFHGKCVGILEKDKNLIDRYICPNCTDAGVGVTTWKRMCRRVGCRMPARLAKKDEEPSKYCSEECGITFFRDMMGRTRGASDVLGGKKSRRQSAAGPQEDIGPRGGAISQAELKSMLNAVATVDEFKRLGEGVLSPPATPSPKLTKASPTSSLDDTETKRILEISKTKDELRARHALLKDQARFVGMLRQRSARIAEDKGMKPKDLCGYDDRVRMDEATFAKWRDSEEGKAALKAGDLAVIAVKGEDGDGVKSGRRDSVGSDICTRKKCPKHYEWAKLSLETNRSEMGENSERMRGLEREEKEIKERAGLRARQIKAGDFGGKVEIHGADVSKKERGDEAKGLGIGVDGDGAGLDTSTSVNEVAPTTAPETAAVATTEAMDTSA</sequence>
<organism evidence="9 10">
    <name type="scientific">Elsinoe ampelina</name>
    <dbReference type="NCBI Taxonomy" id="302913"/>
    <lineage>
        <taxon>Eukaryota</taxon>
        <taxon>Fungi</taxon>
        <taxon>Dikarya</taxon>
        <taxon>Ascomycota</taxon>
        <taxon>Pezizomycotina</taxon>
        <taxon>Dothideomycetes</taxon>
        <taxon>Dothideomycetidae</taxon>
        <taxon>Myriangiales</taxon>
        <taxon>Elsinoaceae</taxon>
        <taxon>Elsinoe</taxon>
    </lineage>
</organism>
<comment type="subcellular location">
    <subcellularLocation>
        <location evidence="1">Nucleus</location>
    </subcellularLocation>
</comment>
<protein>
    <recommendedName>
        <fullName evidence="8">PHD-type domain-containing protein</fullName>
    </recommendedName>
</protein>
<dbReference type="PROSITE" id="PS50016">
    <property type="entry name" value="ZF_PHD_2"/>
    <property type="match status" value="1"/>
</dbReference>
<dbReference type="EMBL" id="ML992515">
    <property type="protein sequence ID" value="KAF2219811.1"/>
    <property type="molecule type" value="Genomic_DNA"/>
</dbReference>
<dbReference type="InterPro" id="IPR011011">
    <property type="entry name" value="Znf_FYVE_PHD"/>
</dbReference>
<dbReference type="InterPro" id="IPR037869">
    <property type="entry name" value="Spp1/CFP1"/>
</dbReference>